<dbReference type="EMBL" id="CAJVCH010304599">
    <property type="protein sequence ID" value="CAG7785812.1"/>
    <property type="molecule type" value="Genomic_DNA"/>
</dbReference>
<dbReference type="AlphaFoldDB" id="A0A8J2KCG8"/>
<sequence>NRKSTGEFFVAIPQMLKEDP</sequence>
<accession>A0A8J2KCG8</accession>
<comment type="caution">
    <text evidence="1">The sequence shown here is derived from an EMBL/GenBank/DDBJ whole genome shotgun (WGS) entry which is preliminary data.</text>
</comment>
<organism evidence="1 2">
    <name type="scientific">Allacma fusca</name>
    <dbReference type="NCBI Taxonomy" id="39272"/>
    <lineage>
        <taxon>Eukaryota</taxon>
        <taxon>Metazoa</taxon>
        <taxon>Ecdysozoa</taxon>
        <taxon>Arthropoda</taxon>
        <taxon>Hexapoda</taxon>
        <taxon>Collembola</taxon>
        <taxon>Symphypleona</taxon>
        <taxon>Sminthuridae</taxon>
        <taxon>Allacma</taxon>
    </lineage>
</organism>
<gene>
    <name evidence="1" type="ORF">AFUS01_LOCUS24416</name>
</gene>
<evidence type="ECO:0000313" key="1">
    <source>
        <dbReference type="EMBL" id="CAG7785812.1"/>
    </source>
</evidence>
<protein>
    <submittedName>
        <fullName evidence="1">Uncharacterized protein</fullName>
    </submittedName>
</protein>
<reference evidence="1" key="1">
    <citation type="submission" date="2021-06" db="EMBL/GenBank/DDBJ databases">
        <authorList>
            <person name="Hodson N. C."/>
            <person name="Mongue J. A."/>
            <person name="Jaron S. K."/>
        </authorList>
    </citation>
    <scope>NUCLEOTIDE SEQUENCE</scope>
</reference>
<feature type="non-terminal residue" evidence="1">
    <location>
        <position position="20"/>
    </location>
</feature>
<name>A0A8J2KCG8_9HEXA</name>
<keyword evidence="2" id="KW-1185">Reference proteome</keyword>
<dbReference type="Proteomes" id="UP000708208">
    <property type="component" value="Unassembled WGS sequence"/>
</dbReference>
<evidence type="ECO:0000313" key="2">
    <source>
        <dbReference type="Proteomes" id="UP000708208"/>
    </source>
</evidence>
<proteinExistence type="predicted"/>